<comment type="caution">
    <text evidence="4">The sequence shown here is derived from an EMBL/GenBank/DDBJ whole genome shotgun (WGS) entry which is preliminary data.</text>
</comment>
<dbReference type="Proteomes" id="UP000324897">
    <property type="component" value="Chromosome 1"/>
</dbReference>
<comment type="similarity">
    <text evidence="1 3">Belongs to the cytochrome P450 family.</text>
</comment>
<evidence type="ECO:0000313" key="4">
    <source>
        <dbReference type="EMBL" id="TVU29298.1"/>
    </source>
</evidence>
<dbReference type="FunFam" id="1.10.630.10:FF:000163">
    <property type="entry name" value="Geraniol 8-hydroxylase"/>
    <property type="match status" value="1"/>
</dbReference>
<evidence type="ECO:0000256" key="2">
    <source>
        <dbReference type="PIRSR" id="PIRSR602401-1"/>
    </source>
</evidence>
<evidence type="ECO:0000256" key="1">
    <source>
        <dbReference type="ARBA" id="ARBA00010617"/>
    </source>
</evidence>
<dbReference type="PANTHER" id="PTHR47950:SF27">
    <property type="entry name" value="IG-LIKE DOMAIN-CONTAINING PROTEIN"/>
    <property type="match status" value="1"/>
</dbReference>
<name>A0A5J9V1D0_9POAL</name>
<organism evidence="4 5">
    <name type="scientific">Eragrostis curvula</name>
    <name type="common">weeping love grass</name>
    <dbReference type="NCBI Taxonomy" id="38414"/>
    <lineage>
        <taxon>Eukaryota</taxon>
        <taxon>Viridiplantae</taxon>
        <taxon>Streptophyta</taxon>
        <taxon>Embryophyta</taxon>
        <taxon>Tracheophyta</taxon>
        <taxon>Spermatophyta</taxon>
        <taxon>Magnoliopsida</taxon>
        <taxon>Liliopsida</taxon>
        <taxon>Poales</taxon>
        <taxon>Poaceae</taxon>
        <taxon>PACMAD clade</taxon>
        <taxon>Chloridoideae</taxon>
        <taxon>Eragrostideae</taxon>
        <taxon>Eragrostidinae</taxon>
        <taxon>Eragrostis</taxon>
    </lineage>
</organism>
<evidence type="ECO:0000256" key="3">
    <source>
        <dbReference type="RuleBase" id="RU000461"/>
    </source>
</evidence>
<dbReference type="PRINTS" id="PR00463">
    <property type="entry name" value="EP450I"/>
</dbReference>
<dbReference type="GO" id="GO:0004497">
    <property type="term" value="F:monooxygenase activity"/>
    <property type="evidence" value="ECO:0007669"/>
    <property type="project" value="UniProtKB-KW"/>
</dbReference>
<keyword evidence="2 3" id="KW-0408">Iron</keyword>
<dbReference type="InterPro" id="IPR001128">
    <property type="entry name" value="Cyt_P450"/>
</dbReference>
<feature type="binding site" description="axial binding residue" evidence="2">
    <location>
        <position position="399"/>
    </location>
    <ligand>
        <name>heme</name>
        <dbReference type="ChEBI" id="CHEBI:30413"/>
    </ligand>
    <ligandPart>
        <name>Fe</name>
        <dbReference type="ChEBI" id="CHEBI:18248"/>
    </ligandPart>
</feature>
<dbReference type="Gene3D" id="1.10.630.10">
    <property type="entry name" value="Cytochrome P450"/>
    <property type="match status" value="1"/>
</dbReference>
<dbReference type="PRINTS" id="PR00385">
    <property type="entry name" value="P450"/>
</dbReference>
<evidence type="ECO:0000313" key="5">
    <source>
        <dbReference type="Proteomes" id="UP000324897"/>
    </source>
</evidence>
<keyword evidence="3" id="KW-0503">Monooxygenase</keyword>
<dbReference type="SUPFAM" id="SSF48264">
    <property type="entry name" value="Cytochrome P450"/>
    <property type="match status" value="1"/>
</dbReference>
<dbReference type="OrthoDB" id="682272at2759"/>
<dbReference type="EMBL" id="RWGY01000011">
    <property type="protein sequence ID" value="TVU29298.1"/>
    <property type="molecule type" value="Genomic_DNA"/>
</dbReference>
<dbReference type="SMR" id="A0A5J9V1D0"/>
<dbReference type="InterPro" id="IPR002401">
    <property type="entry name" value="Cyt_P450_E_grp-I"/>
</dbReference>
<dbReference type="AlphaFoldDB" id="A0A5J9V1D0"/>
<dbReference type="GO" id="GO:0020037">
    <property type="term" value="F:heme binding"/>
    <property type="evidence" value="ECO:0007669"/>
    <property type="project" value="InterPro"/>
</dbReference>
<keyword evidence="3" id="KW-0560">Oxidoreductase</keyword>
<gene>
    <name evidence="4" type="ORF">EJB05_20859</name>
</gene>
<dbReference type="Gramene" id="TVU29298">
    <property type="protein sequence ID" value="TVU29298"/>
    <property type="gene ID" value="EJB05_20859"/>
</dbReference>
<dbReference type="InterPro" id="IPR017972">
    <property type="entry name" value="Cyt_P450_CS"/>
</dbReference>
<keyword evidence="2 3" id="KW-0349">Heme</keyword>
<dbReference type="GO" id="GO:0016705">
    <property type="term" value="F:oxidoreductase activity, acting on paired donors, with incorporation or reduction of molecular oxygen"/>
    <property type="evidence" value="ECO:0007669"/>
    <property type="project" value="InterPro"/>
</dbReference>
<dbReference type="GO" id="GO:0005506">
    <property type="term" value="F:iron ion binding"/>
    <property type="evidence" value="ECO:0007669"/>
    <property type="project" value="InterPro"/>
</dbReference>
<reference evidence="4 5" key="1">
    <citation type="journal article" date="2019" name="Sci. Rep.">
        <title>A high-quality genome of Eragrostis curvula grass provides insights into Poaceae evolution and supports new strategies to enhance forage quality.</title>
        <authorList>
            <person name="Carballo J."/>
            <person name="Santos B.A.C.M."/>
            <person name="Zappacosta D."/>
            <person name="Garbus I."/>
            <person name="Selva J.P."/>
            <person name="Gallo C.A."/>
            <person name="Diaz A."/>
            <person name="Albertini E."/>
            <person name="Caccamo M."/>
            <person name="Echenique V."/>
        </authorList>
    </citation>
    <scope>NUCLEOTIDE SEQUENCE [LARGE SCALE GENOMIC DNA]</scope>
    <source>
        <strain evidence="5">cv. Victoria</strain>
        <tissue evidence="4">Leaf</tissue>
    </source>
</reference>
<accession>A0A5J9V1D0</accession>
<proteinExistence type="inferred from homology"/>
<dbReference type="InterPro" id="IPR036396">
    <property type="entry name" value="Cyt_P450_sf"/>
</dbReference>
<keyword evidence="2 3" id="KW-0479">Metal-binding</keyword>
<comment type="cofactor">
    <cofactor evidence="2">
        <name>heme</name>
        <dbReference type="ChEBI" id="CHEBI:30413"/>
    </cofactor>
</comment>
<dbReference type="Pfam" id="PF00067">
    <property type="entry name" value="p450"/>
    <property type="match status" value="2"/>
</dbReference>
<sequence>MALLHHALQPLVDARRRLPPGPRPLPVIGNLLDIDKDAPHRSLAGLARRHGPLMSVRLGAVLAVVATSPAAAREVLQRRSAALAARRGLTRGASWATTPTPRLAEQAAVREEKARELARRVANDGDEGAPVEVARAAFAAVVGVLCQAMFSEDLEPGLVDELTDVAVEASVLSGAPNVSDLYPALAAADLQGVRRRAGRLVAWLYAIMDRQIERRRCSRADGEACKHDLLDMMLDMEGEVQEDGWVMNQDVMRALLMELILASASLSAATEWAMAELLQNPDTMKKLQEEIAAVVGTNRHLEEADLNHLPYLQAVVNETLRLHPAVPFATGLAEAAVEVQGYNIPKGTTTFVNIWGIGRDPKVWDEPEKFMPERFLQNDVNFFGTDFELVPFSAGRRICPGLPLAAKLVPLMIGSMVHGFQWTLLPEDNGGKGIDMTEQFGLVMSMAVPLRAIAKKM</sequence>
<keyword evidence="5" id="KW-1185">Reference proteome</keyword>
<protein>
    <submittedName>
        <fullName evidence="4">Uncharacterized protein</fullName>
    </submittedName>
</protein>
<dbReference type="PANTHER" id="PTHR47950">
    <property type="entry name" value="CYTOCHROME P450, FAMILY 76, SUBFAMILY C, POLYPEPTIDE 5-RELATED"/>
    <property type="match status" value="1"/>
</dbReference>
<feature type="non-terminal residue" evidence="4">
    <location>
        <position position="1"/>
    </location>
</feature>
<dbReference type="PROSITE" id="PS00086">
    <property type="entry name" value="CYTOCHROME_P450"/>
    <property type="match status" value="1"/>
</dbReference>